<dbReference type="EMBL" id="JAUUTY010000007">
    <property type="protein sequence ID" value="KAK1608236.1"/>
    <property type="molecule type" value="Genomic_DNA"/>
</dbReference>
<proteinExistence type="predicted"/>
<evidence type="ECO:0000259" key="3">
    <source>
        <dbReference type="Pfam" id="PF04195"/>
    </source>
</evidence>
<comment type="caution">
    <text evidence="4">The sequence shown here is derived from an EMBL/GenBank/DDBJ whole genome shotgun (WGS) entry which is preliminary data.</text>
</comment>
<evidence type="ECO:0000313" key="4">
    <source>
        <dbReference type="EMBL" id="KAK1608236.1"/>
    </source>
</evidence>
<dbReference type="InterPro" id="IPR007321">
    <property type="entry name" value="Transposase_28"/>
</dbReference>
<dbReference type="AlphaFoldDB" id="A0AAD8QSP3"/>
<reference evidence="4" key="1">
    <citation type="submission" date="2023-07" db="EMBL/GenBank/DDBJ databases">
        <title>A chromosome-level genome assembly of Lolium multiflorum.</title>
        <authorList>
            <person name="Chen Y."/>
            <person name="Copetti D."/>
            <person name="Kolliker R."/>
            <person name="Studer B."/>
        </authorList>
    </citation>
    <scope>NUCLEOTIDE SEQUENCE</scope>
    <source>
        <strain evidence="4">02402/16</strain>
        <tissue evidence="4">Leaf</tissue>
    </source>
</reference>
<keyword evidence="5" id="KW-1185">Reference proteome</keyword>
<feature type="coiled-coil region" evidence="1">
    <location>
        <begin position="396"/>
        <end position="423"/>
    </location>
</feature>
<evidence type="ECO:0000256" key="2">
    <source>
        <dbReference type="SAM" id="MobiDB-lite"/>
    </source>
</evidence>
<sequence>MVLTKALVERGFSFPPSDFFLEILKAYGLQPHNISPNSVLAINNHVTLCEGHLRVTPELSLFQYYFTVKKERIRQSTELATCGTITFMIRPGRVYPHTDRHESARYWSGGFFYLKDVSDPASARKLPPFTNCPATELPAWSHCPHLSESLQLTRAVRRICKLTEEGLTGKDLTLSWFTKRIQPLQHRDRLMFQYTGRDDPMRATKDNLSADAIDKRIRVLIKIPRELHVHVCNKDIHMNGSGTAVEVPPKASSASKPDPKDVINIDDLPEDPAHHGDSAKGTSSSVPPPDQPSAAFAEPTEEEQEQKVKLLQVTNATRVDPRPTPSLQKLTLAQRHAEVSAMLNNVWGKPDEEMRELADLEDGLKVFFAKHKEVRQTTRKLHEDLRVHVLEQITEIEGLRQNAENSQKAIQLLETRLQEETAKHSKFDELSAKVQVLEAESDPSRPL</sequence>
<dbReference type="PANTHER" id="PTHR33026">
    <property type="entry name" value="OS06G0360600 PROTEIN"/>
    <property type="match status" value="1"/>
</dbReference>
<evidence type="ECO:0000256" key="1">
    <source>
        <dbReference type="SAM" id="Coils"/>
    </source>
</evidence>
<dbReference type="PANTHER" id="PTHR33026:SF7">
    <property type="entry name" value="OS03G0100275 PROTEIN"/>
    <property type="match status" value="1"/>
</dbReference>
<dbReference type="Proteomes" id="UP001231189">
    <property type="component" value="Unassembled WGS sequence"/>
</dbReference>
<accession>A0AAD8QSP3</accession>
<keyword evidence="1" id="KW-0175">Coiled coil</keyword>
<gene>
    <name evidence="4" type="ORF">QYE76_031909</name>
</gene>
<dbReference type="Pfam" id="PF04195">
    <property type="entry name" value="Transposase_28"/>
    <property type="match status" value="1"/>
</dbReference>
<organism evidence="4 5">
    <name type="scientific">Lolium multiflorum</name>
    <name type="common">Italian ryegrass</name>
    <name type="synonym">Lolium perenne subsp. multiflorum</name>
    <dbReference type="NCBI Taxonomy" id="4521"/>
    <lineage>
        <taxon>Eukaryota</taxon>
        <taxon>Viridiplantae</taxon>
        <taxon>Streptophyta</taxon>
        <taxon>Embryophyta</taxon>
        <taxon>Tracheophyta</taxon>
        <taxon>Spermatophyta</taxon>
        <taxon>Magnoliopsida</taxon>
        <taxon>Liliopsida</taxon>
        <taxon>Poales</taxon>
        <taxon>Poaceae</taxon>
        <taxon>BOP clade</taxon>
        <taxon>Pooideae</taxon>
        <taxon>Poodae</taxon>
        <taxon>Poeae</taxon>
        <taxon>Poeae Chloroplast Group 2 (Poeae type)</taxon>
        <taxon>Loliodinae</taxon>
        <taxon>Loliinae</taxon>
        <taxon>Lolium</taxon>
    </lineage>
</organism>
<feature type="region of interest" description="Disordered" evidence="2">
    <location>
        <begin position="238"/>
        <end position="305"/>
    </location>
</feature>
<evidence type="ECO:0000313" key="5">
    <source>
        <dbReference type="Proteomes" id="UP001231189"/>
    </source>
</evidence>
<protein>
    <recommendedName>
        <fullName evidence="3">Transposase (putative) gypsy type domain-containing protein</fullName>
    </recommendedName>
</protein>
<name>A0AAD8QSP3_LOLMU</name>
<feature type="domain" description="Transposase (putative) gypsy type" evidence="3">
    <location>
        <begin position="3"/>
        <end position="69"/>
    </location>
</feature>